<dbReference type="PRINTS" id="PR00723">
    <property type="entry name" value="SUBTILISIN"/>
</dbReference>
<evidence type="ECO:0000256" key="5">
    <source>
        <dbReference type="PROSITE-ProRule" id="PRU01240"/>
    </source>
</evidence>
<keyword evidence="3 5" id="KW-0378">Hydrolase</keyword>
<dbReference type="CDD" id="cd04077">
    <property type="entry name" value="Peptidases_S8_PCSK9_ProteinaseK_like"/>
    <property type="match status" value="1"/>
</dbReference>
<dbReference type="InterPro" id="IPR036852">
    <property type="entry name" value="Peptidase_S8/S53_dom_sf"/>
</dbReference>
<proteinExistence type="inferred from homology"/>
<feature type="non-terminal residue" evidence="9">
    <location>
        <position position="1"/>
    </location>
</feature>
<reference evidence="9" key="1">
    <citation type="submission" date="2023-06" db="EMBL/GenBank/DDBJ databases">
        <title>Genome-scale phylogeny and comparative genomics of the fungal order Sordariales.</title>
        <authorList>
            <consortium name="Lawrence Berkeley National Laboratory"/>
            <person name="Hensen N."/>
            <person name="Bonometti L."/>
            <person name="Westerberg I."/>
            <person name="Brannstrom I.O."/>
            <person name="Guillou S."/>
            <person name="Cros-Aarteil S."/>
            <person name="Calhoun S."/>
            <person name="Haridas S."/>
            <person name="Kuo A."/>
            <person name="Mondo S."/>
            <person name="Pangilinan J."/>
            <person name="Riley R."/>
            <person name="LaButti K."/>
            <person name="Andreopoulos B."/>
            <person name="Lipzen A."/>
            <person name="Chen C."/>
            <person name="Yanf M."/>
            <person name="Daum C."/>
            <person name="Ng V."/>
            <person name="Clum A."/>
            <person name="Steindorff A."/>
            <person name="Ohm R."/>
            <person name="Martin F."/>
            <person name="Silar P."/>
            <person name="Natvig D."/>
            <person name="Lalanne C."/>
            <person name="Gautier V."/>
            <person name="Ament-velasquez S.L."/>
            <person name="Kruys A."/>
            <person name="Hutchinson M.I."/>
            <person name="Powell A.J."/>
            <person name="Barry K."/>
            <person name="Miller A.N."/>
            <person name="Grigoriev I.V."/>
            <person name="Debuchy R."/>
            <person name="Gladieux P."/>
            <person name="Thoren M.H."/>
            <person name="Johannesson H."/>
        </authorList>
    </citation>
    <scope>NUCLEOTIDE SEQUENCE</scope>
    <source>
        <strain evidence="9">SMH3391-2</strain>
    </source>
</reference>
<comment type="caution">
    <text evidence="9">The sequence shown here is derived from an EMBL/GenBank/DDBJ whole genome shotgun (WGS) entry which is preliminary data.</text>
</comment>
<evidence type="ECO:0000313" key="9">
    <source>
        <dbReference type="EMBL" id="KAK0624837.1"/>
    </source>
</evidence>
<evidence type="ECO:0000256" key="6">
    <source>
        <dbReference type="RuleBase" id="RU003355"/>
    </source>
</evidence>
<protein>
    <submittedName>
        <fullName evidence="9">Peptidase S8/S53 domain-containing protein</fullName>
    </submittedName>
</protein>
<evidence type="ECO:0000313" key="10">
    <source>
        <dbReference type="Proteomes" id="UP001174934"/>
    </source>
</evidence>
<dbReference type="InterPro" id="IPR034193">
    <property type="entry name" value="PCSK9_ProteinaseK-like"/>
</dbReference>
<evidence type="ECO:0000259" key="8">
    <source>
        <dbReference type="Pfam" id="PF00082"/>
    </source>
</evidence>
<dbReference type="EMBL" id="JAULSR010000003">
    <property type="protein sequence ID" value="KAK0624837.1"/>
    <property type="molecule type" value="Genomic_DNA"/>
</dbReference>
<dbReference type="PROSITE" id="PS00137">
    <property type="entry name" value="SUBTILASE_HIS"/>
    <property type="match status" value="1"/>
</dbReference>
<dbReference type="InterPro" id="IPR000209">
    <property type="entry name" value="Peptidase_S8/S53_dom"/>
</dbReference>
<sequence>SSSTWGQARLSHRNSSTPDTNYSYLYERGGATVYIIDTGVRISHAEFTTTSPLIPASRAAAASPSSARVSLGGNFVTGSTNASDQMGHGTHVAGTIGGLTRGISPSSRLVSLKVFGGDDEPGSWDYMLAALQYAVDDAVARNATGLSVVNISAGGDRWDPIDEAVTSAVARGVAVVVAAGNDGRSADGASPARCPDAITVGAIDAADRRPDFSNWGPGLAVFAPGVDVESADYRGDGGVWKLSGTSMSAPHVTGLVAYFMELYGWHTPEEMRKRIVGLATRGLVVDAGEGSPNLIAFNG</sequence>
<dbReference type="PROSITE" id="PS00136">
    <property type="entry name" value="SUBTILASE_ASP"/>
    <property type="match status" value="1"/>
</dbReference>
<dbReference type="InterPro" id="IPR023828">
    <property type="entry name" value="Peptidase_S8_Ser-AS"/>
</dbReference>
<accession>A0AA39X0P3</accession>
<feature type="region of interest" description="Disordered" evidence="7">
    <location>
        <begin position="1"/>
        <end position="20"/>
    </location>
</feature>
<gene>
    <name evidence="9" type="ORF">B0T17DRAFT_475926</name>
</gene>
<evidence type="ECO:0000256" key="1">
    <source>
        <dbReference type="ARBA" id="ARBA00011073"/>
    </source>
</evidence>
<dbReference type="Proteomes" id="UP001174934">
    <property type="component" value="Unassembled WGS sequence"/>
</dbReference>
<keyword evidence="4 5" id="KW-0720">Serine protease</keyword>
<dbReference type="InterPro" id="IPR023827">
    <property type="entry name" value="Peptidase_S8_Asp-AS"/>
</dbReference>
<keyword evidence="2 5" id="KW-0645">Protease</keyword>
<dbReference type="GO" id="GO:0004252">
    <property type="term" value="F:serine-type endopeptidase activity"/>
    <property type="evidence" value="ECO:0007669"/>
    <property type="project" value="UniProtKB-UniRule"/>
</dbReference>
<feature type="non-terminal residue" evidence="9">
    <location>
        <position position="299"/>
    </location>
</feature>
<dbReference type="Gene3D" id="3.40.50.200">
    <property type="entry name" value="Peptidase S8/S53 domain"/>
    <property type="match status" value="1"/>
</dbReference>
<dbReference type="InterPro" id="IPR022398">
    <property type="entry name" value="Peptidase_S8_His-AS"/>
</dbReference>
<dbReference type="GO" id="GO:0006508">
    <property type="term" value="P:proteolysis"/>
    <property type="evidence" value="ECO:0007669"/>
    <property type="project" value="UniProtKB-KW"/>
</dbReference>
<evidence type="ECO:0000256" key="2">
    <source>
        <dbReference type="ARBA" id="ARBA00022670"/>
    </source>
</evidence>
<dbReference type="PANTHER" id="PTHR43806">
    <property type="entry name" value="PEPTIDASE S8"/>
    <property type="match status" value="1"/>
</dbReference>
<organism evidence="9 10">
    <name type="scientific">Bombardia bombarda</name>
    <dbReference type="NCBI Taxonomy" id="252184"/>
    <lineage>
        <taxon>Eukaryota</taxon>
        <taxon>Fungi</taxon>
        <taxon>Dikarya</taxon>
        <taxon>Ascomycota</taxon>
        <taxon>Pezizomycotina</taxon>
        <taxon>Sordariomycetes</taxon>
        <taxon>Sordariomycetidae</taxon>
        <taxon>Sordariales</taxon>
        <taxon>Lasiosphaeriaceae</taxon>
        <taxon>Bombardia</taxon>
    </lineage>
</organism>
<evidence type="ECO:0000256" key="4">
    <source>
        <dbReference type="ARBA" id="ARBA00022825"/>
    </source>
</evidence>
<dbReference type="PROSITE" id="PS00138">
    <property type="entry name" value="SUBTILASE_SER"/>
    <property type="match status" value="1"/>
</dbReference>
<feature type="domain" description="Peptidase S8/S53" evidence="8">
    <location>
        <begin position="30"/>
        <end position="281"/>
    </location>
</feature>
<dbReference type="SUPFAM" id="SSF52743">
    <property type="entry name" value="Subtilisin-like"/>
    <property type="match status" value="1"/>
</dbReference>
<dbReference type="InterPro" id="IPR050131">
    <property type="entry name" value="Peptidase_S8_subtilisin-like"/>
</dbReference>
<evidence type="ECO:0000256" key="7">
    <source>
        <dbReference type="SAM" id="MobiDB-lite"/>
    </source>
</evidence>
<feature type="active site" description="Charge relay system" evidence="5">
    <location>
        <position position="37"/>
    </location>
</feature>
<feature type="active site" description="Charge relay system" evidence="5">
    <location>
        <position position="88"/>
    </location>
</feature>
<dbReference type="AlphaFoldDB" id="A0AA39X0P3"/>
<feature type="active site" description="Charge relay system" evidence="5">
    <location>
        <position position="246"/>
    </location>
</feature>
<name>A0AA39X0P3_9PEZI</name>
<keyword evidence="10" id="KW-1185">Reference proteome</keyword>
<dbReference type="PROSITE" id="PS51892">
    <property type="entry name" value="SUBTILASE"/>
    <property type="match status" value="1"/>
</dbReference>
<dbReference type="Pfam" id="PF00082">
    <property type="entry name" value="Peptidase_S8"/>
    <property type="match status" value="1"/>
</dbReference>
<dbReference type="InterPro" id="IPR015500">
    <property type="entry name" value="Peptidase_S8_subtilisin-rel"/>
</dbReference>
<dbReference type="PANTHER" id="PTHR43806:SF11">
    <property type="entry name" value="CEREVISIN-RELATED"/>
    <property type="match status" value="1"/>
</dbReference>
<comment type="similarity">
    <text evidence="1 5 6">Belongs to the peptidase S8 family.</text>
</comment>
<evidence type="ECO:0000256" key="3">
    <source>
        <dbReference type="ARBA" id="ARBA00022801"/>
    </source>
</evidence>